<dbReference type="InterPro" id="IPR025302">
    <property type="entry name" value="DrrA1/2-like_C"/>
</dbReference>
<dbReference type="InterPro" id="IPR003593">
    <property type="entry name" value="AAA+_ATPase"/>
</dbReference>
<evidence type="ECO:0000256" key="3">
    <source>
        <dbReference type="ARBA" id="ARBA00022840"/>
    </source>
</evidence>
<reference evidence="6 7" key="1">
    <citation type="journal article" date="2023" name="Microorganisms">
        <title>Thiorhodovibrio frisius and Trv. litoralis spp. nov., Two Novel Members from a Clade of Fastidious Purple Sulfur Bacteria That Exhibit Unique Red-Shifted Light-Harvesting Capabilities.</title>
        <authorList>
            <person name="Methner A."/>
            <person name="Kuzyk S.B."/>
            <person name="Petersen J."/>
            <person name="Bauer S."/>
            <person name="Brinkmann H."/>
            <person name="Sichau K."/>
            <person name="Wanner G."/>
            <person name="Wolf J."/>
            <person name="Neumann-Schaal M."/>
            <person name="Henke P."/>
            <person name="Tank M."/>
            <person name="Sproer C."/>
            <person name="Bunk B."/>
            <person name="Overmann J."/>
        </authorList>
    </citation>
    <scope>NUCLEOTIDE SEQUENCE [LARGE SCALE GENOMIC DNA]</scope>
    <source>
        <strain evidence="6 7">DSM 6702</strain>
    </source>
</reference>
<evidence type="ECO:0000313" key="6">
    <source>
        <dbReference type="EMBL" id="WPL18494.1"/>
    </source>
</evidence>
<keyword evidence="1" id="KW-0813">Transport</keyword>
<feature type="compositionally biased region" description="Gly residues" evidence="4">
    <location>
        <begin position="341"/>
        <end position="356"/>
    </location>
</feature>
<feature type="region of interest" description="Disordered" evidence="4">
    <location>
        <begin position="339"/>
        <end position="373"/>
    </location>
</feature>
<dbReference type="PANTHER" id="PTHR43038">
    <property type="entry name" value="ATP-BINDING CASSETTE, SUB-FAMILY H, MEMBER 1"/>
    <property type="match status" value="1"/>
</dbReference>
<proteinExistence type="predicted"/>
<dbReference type="Pfam" id="PF00005">
    <property type="entry name" value="ABC_tran"/>
    <property type="match status" value="1"/>
</dbReference>
<dbReference type="Pfam" id="PF13732">
    <property type="entry name" value="DrrA1-3_C"/>
    <property type="match status" value="1"/>
</dbReference>
<evidence type="ECO:0000256" key="1">
    <source>
        <dbReference type="ARBA" id="ARBA00022448"/>
    </source>
</evidence>
<dbReference type="GO" id="GO:0005524">
    <property type="term" value="F:ATP binding"/>
    <property type="evidence" value="ECO:0007669"/>
    <property type="project" value="UniProtKB-KW"/>
</dbReference>
<dbReference type="RefSeq" id="WP_328984254.1">
    <property type="nucleotide sequence ID" value="NZ_CP121472.1"/>
</dbReference>
<protein>
    <submittedName>
        <fullName evidence="6">ABC transporter ATP-binding protein YbhF</fullName>
    </submittedName>
</protein>
<dbReference type="PROSITE" id="PS00211">
    <property type="entry name" value="ABC_TRANSPORTER_1"/>
    <property type="match status" value="1"/>
</dbReference>
<evidence type="ECO:0000256" key="2">
    <source>
        <dbReference type="ARBA" id="ARBA00022741"/>
    </source>
</evidence>
<dbReference type="CDD" id="cd03230">
    <property type="entry name" value="ABC_DR_subfamily_A"/>
    <property type="match status" value="1"/>
</dbReference>
<accession>A0ABZ0SDW3</accession>
<feature type="domain" description="ABC transporter" evidence="5">
    <location>
        <begin position="42"/>
        <end position="271"/>
    </location>
</feature>
<dbReference type="InterPro" id="IPR027417">
    <property type="entry name" value="P-loop_NTPase"/>
</dbReference>
<sequence length="373" mass="39789">MNRLSGEVTGSVTNLAANEGASAETSAETSAGTRPAVGEPAIRARGLSRRFGDLLAVDGLDIDVAPRSIYGFLGPNGCGKTTTVRLLTGLLTPSAGEVTVLGHRLPAEAEVLKRRIGYMTQKFSLYEDLTVRENLRFVASIYGLPPRESRSRIAELLATYALERLQHQRAGSMSGGQRQRLSLAAAILHRPALLFLDEPTSAVDPENRRDFWERLFDLIDAGATILVSTHYMDEAERCHRLAILEAGRKCADGSPAELMAAMGARVLEVEGPGLRQLKSELIALPEILSAAQLGSRLRVLVSDEVAEPAAWLRALPQASGLTHIDPVRPSLEDVFVTCTGTGAGSDRGGPDTGSGSGRTADPAAEPIETLNHP</sequence>
<evidence type="ECO:0000313" key="7">
    <source>
        <dbReference type="Proteomes" id="UP001432180"/>
    </source>
</evidence>
<evidence type="ECO:0000259" key="5">
    <source>
        <dbReference type="PROSITE" id="PS50893"/>
    </source>
</evidence>
<feature type="region of interest" description="Disordered" evidence="4">
    <location>
        <begin position="1"/>
        <end position="38"/>
    </location>
</feature>
<gene>
    <name evidence="6" type="primary">ybhF_2</name>
    <name evidence="6" type="ORF">Thiowin_03567</name>
</gene>
<organism evidence="6 7">
    <name type="scientific">Thiorhodovibrio winogradskyi</name>
    <dbReference type="NCBI Taxonomy" id="77007"/>
    <lineage>
        <taxon>Bacteria</taxon>
        <taxon>Pseudomonadati</taxon>
        <taxon>Pseudomonadota</taxon>
        <taxon>Gammaproteobacteria</taxon>
        <taxon>Chromatiales</taxon>
        <taxon>Chromatiaceae</taxon>
        <taxon>Thiorhodovibrio</taxon>
    </lineage>
</organism>
<name>A0ABZ0SDW3_9GAMM</name>
<feature type="compositionally biased region" description="Low complexity" evidence="4">
    <location>
        <begin position="16"/>
        <end position="33"/>
    </location>
</feature>
<dbReference type="InterPro" id="IPR017871">
    <property type="entry name" value="ABC_transporter-like_CS"/>
</dbReference>
<dbReference type="InterPro" id="IPR003439">
    <property type="entry name" value="ABC_transporter-like_ATP-bd"/>
</dbReference>
<dbReference type="Proteomes" id="UP001432180">
    <property type="component" value="Chromosome"/>
</dbReference>
<dbReference type="PANTHER" id="PTHR43038:SF3">
    <property type="entry name" value="ABC TRANSPORTER G FAMILY MEMBER 20 ISOFORM X1"/>
    <property type="match status" value="1"/>
</dbReference>
<keyword evidence="3 6" id="KW-0067">ATP-binding</keyword>
<dbReference type="SMART" id="SM00382">
    <property type="entry name" value="AAA"/>
    <property type="match status" value="1"/>
</dbReference>
<dbReference type="Gene3D" id="3.40.50.300">
    <property type="entry name" value="P-loop containing nucleotide triphosphate hydrolases"/>
    <property type="match status" value="1"/>
</dbReference>
<keyword evidence="7" id="KW-1185">Reference proteome</keyword>
<evidence type="ECO:0000256" key="4">
    <source>
        <dbReference type="SAM" id="MobiDB-lite"/>
    </source>
</evidence>
<dbReference type="EMBL" id="CP121472">
    <property type="protein sequence ID" value="WPL18494.1"/>
    <property type="molecule type" value="Genomic_DNA"/>
</dbReference>
<dbReference type="SUPFAM" id="SSF52540">
    <property type="entry name" value="P-loop containing nucleoside triphosphate hydrolases"/>
    <property type="match status" value="1"/>
</dbReference>
<keyword evidence="2" id="KW-0547">Nucleotide-binding</keyword>
<dbReference type="PROSITE" id="PS50893">
    <property type="entry name" value="ABC_TRANSPORTER_2"/>
    <property type="match status" value="1"/>
</dbReference>